<dbReference type="Proteomes" id="UP000219901">
    <property type="component" value="Unassembled WGS sequence"/>
</dbReference>
<evidence type="ECO:0000313" key="21">
    <source>
        <dbReference type="Proteomes" id="UP000251281"/>
    </source>
</evidence>
<evidence type="ECO:0000313" key="15">
    <source>
        <dbReference type="EMBL" id="RCH48195.1"/>
    </source>
</evidence>
<accession>A0A173U1Q3</accession>
<dbReference type="InterPro" id="IPR001874">
    <property type="entry name" value="DHquinase_II"/>
</dbReference>
<dbReference type="GO" id="GO:0009073">
    <property type="term" value="P:aromatic amino acid family biosynthetic process"/>
    <property type="evidence" value="ECO:0007669"/>
    <property type="project" value="UniProtKB-KW"/>
</dbReference>
<dbReference type="SUPFAM" id="SSF52304">
    <property type="entry name" value="Type II 3-dehydroquinate dehydratase"/>
    <property type="match status" value="1"/>
</dbReference>
<dbReference type="EMBL" id="NMTV01000034">
    <property type="protein sequence ID" value="PDX73128.1"/>
    <property type="molecule type" value="Genomic_DNA"/>
</dbReference>
<comment type="subunit">
    <text evidence="4 8">Homododecamer.</text>
</comment>
<reference evidence="9 17" key="1">
    <citation type="submission" date="2015-09" db="EMBL/GenBank/DDBJ databases">
        <authorList>
            <consortium name="Pathogen Informatics"/>
        </authorList>
    </citation>
    <scope>NUCLEOTIDE SEQUENCE [LARGE SCALE GENOMIC DNA]</scope>
    <source>
        <strain evidence="9 17">2789STDY5834970</strain>
    </source>
</reference>
<dbReference type="EMBL" id="WKQE01000021">
    <property type="protein sequence ID" value="MSC81600.1"/>
    <property type="molecule type" value="Genomic_DNA"/>
</dbReference>
<dbReference type="Proteomes" id="UP000095649">
    <property type="component" value="Unassembled WGS sequence"/>
</dbReference>
<gene>
    <name evidence="8 9" type="primary">aroQ</name>
    <name evidence="14" type="ORF">C4N21_10840</name>
    <name evidence="13" type="ORF">C4N24_10715</name>
    <name evidence="15" type="ORF">C7J97_01200</name>
    <name evidence="11" type="ORF">CGS55_05055</name>
    <name evidence="12" type="ORF">CGS56_06065</name>
    <name evidence="16" type="ORF">DW855_04035</name>
    <name evidence="9" type="ORF">ERS852582_01865</name>
    <name evidence="10" type="ORF">GKD85_12445</name>
</gene>
<feature type="binding site" evidence="8">
    <location>
        <position position="79"/>
    </location>
    <ligand>
        <name>substrate</name>
    </ligand>
</feature>
<dbReference type="InterPro" id="IPR036441">
    <property type="entry name" value="DHquinase_II_sf"/>
</dbReference>
<dbReference type="GO" id="GO:0003855">
    <property type="term" value="F:3-dehydroquinate dehydratase activity"/>
    <property type="evidence" value="ECO:0007669"/>
    <property type="project" value="UniProtKB-UniRule"/>
</dbReference>
<reference evidence="11" key="3">
    <citation type="submission" date="2017-07" db="EMBL/GenBank/DDBJ databases">
        <authorList>
            <person name="Sun Z.S."/>
            <person name="Albrecht U."/>
            <person name="Echele G."/>
            <person name="Lee C.C."/>
        </authorList>
    </citation>
    <scope>NUCLEOTIDE SEQUENCE</scope>
    <source>
        <strain evidence="11">CNCM I 4546</strain>
        <strain evidence="12">CNCM I 4573</strain>
    </source>
</reference>
<dbReference type="GO" id="GO:0009423">
    <property type="term" value="P:chorismate biosynthetic process"/>
    <property type="evidence" value="ECO:0007669"/>
    <property type="project" value="UniProtKB-UniRule"/>
</dbReference>
<dbReference type="OrthoDB" id="9790793at2"/>
<sequence length="154" mass="16712">MKFLILNGPNINLARWSEPGVPGEVDYTGLMDYVQAGCDQLGIETDICQSNHEGDLIDEIQSAPGRVDGIVLNPGGYAHYSVAILDALRLCSVPAVEVMLDAPDEREPFRKTDVVSFGCQGHFIGEGPQGYLHACIWLAQLLRTDGSSKAHIVM</sequence>
<dbReference type="EMBL" id="PRLD01000010">
    <property type="protein sequence ID" value="RAW56577.1"/>
    <property type="molecule type" value="Genomic_DNA"/>
</dbReference>
<dbReference type="EMBL" id="CYXN01000015">
    <property type="protein sequence ID" value="CUN08851.1"/>
    <property type="molecule type" value="Genomic_DNA"/>
</dbReference>
<comment type="caution">
    <text evidence="8">Lacks conserved residue(s) required for the propagation of feature annotation.</text>
</comment>
<reference evidence="10 24" key="6">
    <citation type="journal article" date="2019" name="Nat. Med.">
        <title>A library of human gut bacterial isolates paired with longitudinal multiomics data enables mechanistic microbiome research.</title>
        <authorList>
            <person name="Poyet M."/>
            <person name="Groussin M."/>
            <person name="Gibbons S.M."/>
            <person name="Avila-Pacheco J."/>
            <person name="Jiang X."/>
            <person name="Kearney S.M."/>
            <person name="Perrotta A.R."/>
            <person name="Berdy B."/>
            <person name="Zhao S."/>
            <person name="Lieberman T.D."/>
            <person name="Swanson P.K."/>
            <person name="Smith M."/>
            <person name="Roesemann S."/>
            <person name="Alexander J.E."/>
            <person name="Rich S.A."/>
            <person name="Livny J."/>
            <person name="Vlamakis H."/>
            <person name="Clish C."/>
            <person name="Bullock K."/>
            <person name="Deik A."/>
            <person name="Scott J."/>
            <person name="Pierce K.A."/>
            <person name="Xavier R.J."/>
            <person name="Alm E.J."/>
        </authorList>
    </citation>
    <scope>NUCLEOTIDE SEQUENCE [LARGE SCALE GENOMIC DNA]</scope>
    <source>
        <strain evidence="10 24">BIOML-B9</strain>
    </source>
</reference>
<evidence type="ECO:0000256" key="4">
    <source>
        <dbReference type="ARBA" id="ARBA00011193"/>
    </source>
</evidence>
<dbReference type="Proteomes" id="UP000477010">
    <property type="component" value="Unassembled WGS sequence"/>
</dbReference>
<evidence type="ECO:0000256" key="6">
    <source>
        <dbReference type="ARBA" id="ARBA00023141"/>
    </source>
</evidence>
<evidence type="ECO:0000313" key="17">
    <source>
        <dbReference type="Proteomes" id="UP000095649"/>
    </source>
</evidence>
<protein>
    <recommendedName>
        <fullName evidence="5 8">3-dehydroquinate dehydratase</fullName>
        <shortName evidence="8">3-dehydroquinase</shortName>
        <ecNumber evidence="5 8">4.2.1.10</ecNumber>
    </recommendedName>
    <alternativeName>
        <fullName evidence="8">Type II DHQase</fullName>
    </alternativeName>
</protein>
<dbReference type="Proteomes" id="UP000250550">
    <property type="component" value="Unassembled WGS sequence"/>
</dbReference>
<dbReference type="PANTHER" id="PTHR21272">
    <property type="entry name" value="CATABOLIC 3-DEHYDROQUINASE"/>
    <property type="match status" value="1"/>
</dbReference>
<dbReference type="EC" id="4.2.1.10" evidence="5 8"/>
<keyword evidence="7 8" id="KW-0456">Lyase</keyword>
<dbReference type="GO" id="GO:0019631">
    <property type="term" value="P:quinate catabolic process"/>
    <property type="evidence" value="ECO:0007669"/>
    <property type="project" value="TreeGrafter"/>
</dbReference>
<dbReference type="PIRSF" id="PIRSF001399">
    <property type="entry name" value="DHquinase_II"/>
    <property type="match status" value="1"/>
</dbReference>
<evidence type="ECO:0000313" key="20">
    <source>
        <dbReference type="Proteomes" id="UP000250550"/>
    </source>
</evidence>
<evidence type="ECO:0000256" key="5">
    <source>
        <dbReference type="ARBA" id="ARBA00012060"/>
    </source>
</evidence>
<evidence type="ECO:0000256" key="8">
    <source>
        <dbReference type="HAMAP-Rule" id="MF_00169"/>
    </source>
</evidence>
<keyword evidence="8" id="KW-0028">Amino-acid biosynthesis</keyword>
<reference evidence="16 23" key="5">
    <citation type="submission" date="2018-08" db="EMBL/GenBank/DDBJ databases">
        <title>A genome reference for cultivated species of the human gut microbiota.</title>
        <authorList>
            <person name="Zou Y."/>
            <person name="Xue W."/>
            <person name="Luo G."/>
        </authorList>
    </citation>
    <scope>NUCLEOTIDE SEQUENCE [LARGE SCALE GENOMIC DNA]</scope>
    <source>
        <strain evidence="16 23">AM37-13AC</strain>
    </source>
</reference>
<comment type="function">
    <text evidence="8">Catalyzes a trans-dehydration via an enolate intermediate.</text>
</comment>
<dbReference type="GO" id="GO:0008652">
    <property type="term" value="P:amino acid biosynthetic process"/>
    <property type="evidence" value="ECO:0007669"/>
    <property type="project" value="UniProtKB-KW"/>
</dbReference>
<dbReference type="Proteomes" id="UP000251281">
    <property type="component" value="Unassembled WGS sequence"/>
</dbReference>
<evidence type="ECO:0000256" key="1">
    <source>
        <dbReference type="ARBA" id="ARBA00001864"/>
    </source>
</evidence>
<evidence type="ECO:0000313" key="13">
    <source>
        <dbReference type="EMBL" id="RAW56577.1"/>
    </source>
</evidence>
<dbReference type="AlphaFoldDB" id="A0A173U1Q3"/>
<evidence type="ECO:0000313" key="23">
    <source>
        <dbReference type="Proteomes" id="UP000260733"/>
    </source>
</evidence>
<evidence type="ECO:0000313" key="12">
    <source>
        <dbReference type="EMBL" id="PDX75819.1"/>
    </source>
</evidence>
<dbReference type="Pfam" id="PF01220">
    <property type="entry name" value="DHquinase_II"/>
    <property type="match status" value="1"/>
</dbReference>
<dbReference type="CDD" id="cd00466">
    <property type="entry name" value="DHQase_II"/>
    <property type="match status" value="1"/>
</dbReference>
<organism evidence="9 17">
    <name type="scientific">Faecalibacterium prausnitzii</name>
    <dbReference type="NCBI Taxonomy" id="853"/>
    <lineage>
        <taxon>Bacteria</taxon>
        <taxon>Bacillati</taxon>
        <taxon>Bacillota</taxon>
        <taxon>Clostridia</taxon>
        <taxon>Eubacteriales</taxon>
        <taxon>Oscillospiraceae</taxon>
        <taxon>Faecalibacterium</taxon>
    </lineage>
</organism>
<evidence type="ECO:0000256" key="3">
    <source>
        <dbReference type="ARBA" id="ARBA00011037"/>
    </source>
</evidence>
<feature type="binding site" evidence="8">
    <location>
        <position position="110"/>
    </location>
    <ligand>
        <name>substrate</name>
    </ligand>
</feature>
<dbReference type="HAMAP" id="MF_00169">
    <property type="entry name" value="AroQ"/>
    <property type="match status" value="1"/>
</dbReference>
<evidence type="ECO:0000313" key="14">
    <source>
        <dbReference type="EMBL" id="RAW64287.1"/>
    </source>
</evidence>
<reference evidence="20 21" key="4">
    <citation type="submission" date="2018-02" db="EMBL/GenBank/DDBJ databases">
        <title>Complete genome sequencing of Faecalibacterium prausnitzii strains isolated from the human gut.</title>
        <authorList>
            <person name="Fitzgerald B.C."/>
            <person name="Shkoporov A.N."/>
            <person name="Ross P.R."/>
            <person name="Hill C."/>
        </authorList>
    </citation>
    <scope>NUCLEOTIDE SEQUENCE [LARGE SCALE GENOMIC DNA]</scope>
    <source>
        <strain evidence="13 21">APC923/51-1</strain>
        <strain evidence="14 20">APC924/119</strain>
        <strain evidence="15 22">ATCC 27768</strain>
    </source>
</reference>
<dbReference type="EMBL" id="NMTW01000029">
    <property type="protein sequence ID" value="PDX75819.1"/>
    <property type="molecule type" value="Genomic_DNA"/>
</dbReference>
<dbReference type="Proteomes" id="UP000260733">
    <property type="component" value="Unassembled WGS sequence"/>
</dbReference>
<evidence type="ECO:0000313" key="18">
    <source>
        <dbReference type="Proteomes" id="UP000219901"/>
    </source>
</evidence>
<feature type="binding site" evidence="8">
    <location>
        <position position="73"/>
    </location>
    <ligand>
        <name>substrate</name>
    </ligand>
</feature>
<dbReference type="PANTHER" id="PTHR21272:SF3">
    <property type="entry name" value="CATABOLIC 3-DEHYDROQUINASE"/>
    <property type="match status" value="1"/>
</dbReference>
<dbReference type="Proteomes" id="UP000252378">
    <property type="component" value="Unassembled WGS sequence"/>
</dbReference>
<evidence type="ECO:0000313" key="16">
    <source>
        <dbReference type="EMBL" id="RGC20628.1"/>
    </source>
</evidence>
<reference evidence="18 19" key="2">
    <citation type="journal article" date="2017" name="Front. Microbiol.">
        <title>New Insights into the Diversity of the Genus Faecalibacterium.</title>
        <authorList>
            <person name="Benevides L."/>
            <person name="Burman S."/>
            <person name="Martin R."/>
            <person name="Robert V."/>
            <person name="Thomas M."/>
            <person name="Miquel S."/>
            <person name="Chain F."/>
            <person name="Sokol H."/>
            <person name="Bermudez-Humaran L.G."/>
            <person name="Morrison M."/>
            <person name="Langella P."/>
            <person name="Azevedo V.A."/>
            <person name="Chatel J.M."/>
            <person name="Soares S."/>
        </authorList>
    </citation>
    <scope>NUCLEOTIDE SEQUENCE [LARGE SCALE GENOMIC DNA]</scope>
    <source>
        <strain evidence="11 18">CNCM I 4546</strain>
        <strain evidence="12 19">CNCM I 4573</strain>
    </source>
</reference>
<name>A0A173U1Q3_9FIRM</name>
<dbReference type="Proteomes" id="UP000220157">
    <property type="component" value="Unassembled WGS sequence"/>
</dbReference>
<evidence type="ECO:0000313" key="10">
    <source>
        <dbReference type="EMBL" id="MSC81600.1"/>
    </source>
</evidence>
<dbReference type="Gene3D" id="3.40.50.9100">
    <property type="entry name" value="Dehydroquinase, class II"/>
    <property type="match status" value="1"/>
</dbReference>
<evidence type="ECO:0000313" key="19">
    <source>
        <dbReference type="Proteomes" id="UP000220157"/>
    </source>
</evidence>
<evidence type="ECO:0000313" key="9">
    <source>
        <dbReference type="EMBL" id="CUN08851.1"/>
    </source>
</evidence>
<evidence type="ECO:0000313" key="22">
    <source>
        <dbReference type="Proteomes" id="UP000252378"/>
    </source>
</evidence>
<keyword evidence="6 8" id="KW-0057">Aromatic amino acid biosynthesis</keyword>
<evidence type="ECO:0000313" key="11">
    <source>
        <dbReference type="EMBL" id="PDX73128.1"/>
    </source>
</evidence>
<comment type="similarity">
    <text evidence="3 8">Belongs to the type-II 3-dehydroquinase family.</text>
</comment>
<comment type="pathway">
    <text evidence="2 8">Metabolic intermediate biosynthesis; chorismate biosynthesis; chorismate from D-erythrose 4-phosphate and phosphoenolpyruvate: step 3/7.</text>
</comment>
<evidence type="ECO:0000256" key="2">
    <source>
        <dbReference type="ARBA" id="ARBA00004902"/>
    </source>
</evidence>
<proteinExistence type="inferred from homology"/>
<dbReference type="EMBL" id="QVFB01000004">
    <property type="protein sequence ID" value="RGC20628.1"/>
    <property type="molecule type" value="Genomic_DNA"/>
</dbReference>
<evidence type="ECO:0000313" key="24">
    <source>
        <dbReference type="Proteomes" id="UP000477010"/>
    </source>
</evidence>
<comment type="catalytic activity">
    <reaction evidence="1 8">
        <text>3-dehydroquinate = 3-dehydroshikimate + H2O</text>
        <dbReference type="Rhea" id="RHEA:21096"/>
        <dbReference type="ChEBI" id="CHEBI:15377"/>
        <dbReference type="ChEBI" id="CHEBI:16630"/>
        <dbReference type="ChEBI" id="CHEBI:32364"/>
        <dbReference type="EC" id="4.2.1.10"/>
    </reaction>
</comment>
<dbReference type="UniPathway" id="UPA00053">
    <property type="reaction ID" value="UER00086"/>
</dbReference>
<dbReference type="RefSeq" id="WP_015537199.1">
    <property type="nucleotide sequence ID" value="NZ_CP157369.1"/>
</dbReference>
<dbReference type="EMBL" id="PXUP01000001">
    <property type="protein sequence ID" value="RCH48195.1"/>
    <property type="molecule type" value="Genomic_DNA"/>
</dbReference>
<dbReference type="EMBL" id="PRLF01000016">
    <property type="protein sequence ID" value="RAW64287.1"/>
    <property type="molecule type" value="Genomic_DNA"/>
</dbReference>
<feature type="binding site" evidence="8">
    <location>
        <position position="86"/>
    </location>
    <ligand>
        <name>substrate</name>
    </ligand>
</feature>
<evidence type="ECO:0000256" key="7">
    <source>
        <dbReference type="ARBA" id="ARBA00023239"/>
    </source>
</evidence>